<dbReference type="AlphaFoldDB" id="A0A5Q5BT18"/>
<keyword evidence="1" id="KW-0175">Coiled coil</keyword>
<dbReference type="InterPro" id="IPR027417">
    <property type="entry name" value="P-loop_NTPase"/>
</dbReference>
<dbReference type="InterPro" id="IPR002789">
    <property type="entry name" value="HerA_central"/>
</dbReference>
<dbReference type="EMBL" id="CP000385">
    <property type="protein sequence ID" value="ABG11633.1"/>
    <property type="molecule type" value="Genomic_DNA"/>
</dbReference>
<geneLocation type="plasmid" evidence="4">
    <name>Plasmid1</name>
</geneLocation>
<feature type="domain" description="Helicase HerA central" evidence="3">
    <location>
        <begin position="16"/>
        <end position="64"/>
    </location>
</feature>
<keyword evidence="4" id="KW-0614">Plasmid</keyword>
<dbReference type="Gene3D" id="3.40.50.300">
    <property type="entry name" value="P-loop containing nucleotide triphosphate hydrolases"/>
    <property type="match status" value="1"/>
</dbReference>
<dbReference type="PANTHER" id="PTHR42957">
    <property type="entry name" value="HELICASE MJ1565-RELATED"/>
    <property type="match status" value="1"/>
</dbReference>
<feature type="coiled-coil region" evidence="1">
    <location>
        <begin position="314"/>
        <end position="362"/>
    </location>
</feature>
<evidence type="ECO:0000256" key="2">
    <source>
        <dbReference type="SAM" id="MobiDB-lite"/>
    </source>
</evidence>
<evidence type="ECO:0000259" key="3">
    <source>
        <dbReference type="Pfam" id="PF01935"/>
    </source>
</evidence>
<sequence length="608" mass="64869">MNHRGIALAADLLLPPKAVTETFAILANRGSGKSVTAQRLVEQLHHVGLPVVVVDVKGDWWGIRSSADGAGPGLPFVIFGGDHGDVPLEPTAGELLADLIVDDRIPAVLDLSLMTKTKARTFATAFAERLYERNRDALHVVIEEADVLIPQRATAETARLLGAMEDIAKRGRSRGIGLTVVSQRPQEVAKSVLELMETVILLRMTGPRSIKAAADWISVNATDDGAASREVIASLPGLQTGEAWVWSPAFLRLLQRVRITMSDTFDSHATPVPGRTRTVPKNRADIDLEALGAEIAATVERARDTDPRRLRARLDELQSESRAAQRRAEESASEVTVLRGQLDDRNAEIAALRSRIEQCESRPPAVPAEVLESLGAAVRLIDGAVAVLSEPETAALVPTAPTDPAPPSADRKPTRARAAKDVVAAPAVHTSQRPAAVSPTAPEGGFRKGAERMIESLGRMAPLRLSKAQWGTVAKIKHTSGTFSTYLGELRRAGLIDEDAAGFTLTEAGFAHLGGRPAPMAAAELQQHYLSILRSGAARMLRAVMDAYPEGLTRDQIGAAAGVTATSGTFSTYLGELRRNGLIEQRGAQFVATAILMHGAQATGHSAR</sequence>
<reference evidence="4" key="1">
    <citation type="submission" date="2006-06" db="EMBL/GenBank/DDBJ databases">
        <title>Complete sequence of plasmid of Mycobacterium sp. MCS.</title>
        <authorList>
            <consortium name="US DOE Joint Genome Institute"/>
            <person name="Copeland A."/>
            <person name="Lucas S."/>
            <person name="Lapidus A."/>
            <person name="Barry K."/>
            <person name="Detter J.C."/>
            <person name="Glavina del Rio T."/>
            <person name="Hammon N."/>
            <person name="Israni S."/>
            <person name="Dalin E."/>
            <person name="Tice H."/>
            <person name="Pitluck S."/>
            <person name="Martinez M."/>
            <person name="Schmutz J."/>
            <person name="Larimer F."/>
            <person name="Land M."/>
            <person name="Hauser L."/>
            <person name="Kyrpides N."/>
            <person name="Kim E."/>
            <person name="Miller C.D."/>
            <person name="Hughes J.E."/>
            <person name="Anderson A.J."/>
            <person name="Sims R.C."/>
            <person name="Richardson P."/>
        </authorList>
    </citation>
    <scope>NUCLEOTIDE SEQUENCE [LARGE SCALE GENOMIC DNA]</scope>
    <source>
        <strain evidence="4">MCS</strain>
        <plasmid evidence="4">Plasmid1</plasmid>
    </source>
</reference>
<protein>
    <recommendedName>
        <fullName evidence="3">Helicase HerA central domain-containing protein</fullName>
    </recommendedName>
</protein>
<organism evidence="4">
    <name type="scientific">Mycobacterium sp. (strain MCS)</name>
    <dbReference type="NCBI Taxonomy" id="164756"/>
    <lineage>
        <taxon>Bacteria</taxon>
        <taxon>Bacillati</taxon>
        <taxon>Actinomycetota</taxon>
        <taxon>Actinomycetes</taxon>
        <taxon>Mycobacteriales</taxon>
        <taxon>Mycobacteriaceae</taxon>
        <taxon>Mycobacterium</taxon>
    </lineage>
</organism>
<dbReference type="PANTHER" id="PTHR42957:SF1">
    <property type="entry name" value="HELICASE MJ1565-RELATED"/>
    <property type="match status" value="1"/>
</dbReference>
<evidence type="ECO:0000313" key="4">
    <source>
        <dbReference type="EMBL" id="ABG11633.1"/>
    </source>
</evidence>
<accession>A0A5Q5BT18</accession>
<dbReference type="SUPFAM" id="SSF52540">
    <property type="entry name" value="P-loop containing nucleoside triphosphate hydrolases"/>
    <property type="match status" value="1"/>
</dbReference>
<dbReference type="KEGG" id="mmc:Mmcs_5533"/>
<evidence type="ECO:0000256" key="1">
    <source>
        <dbReference type="SAM" id="Coils"/>
    </source>
</evidence>
<gene>
    <name evidence="4" type="ordered locus">Mmcs_5533</name>
</gene>
<proteinExistence type="predicted"/>
<dbReference type="Pfam" id="PF01935">
    <property type="entry name" value="DUF87"/>
    <property type="match status" value="1"/>
</dbReference>
<dbReference type="InterPro" id="IPR008571">
    <property type="entry name" value="HerA-like"/>
</dbReference>
<feature type="region of interest" description="Disordered" evidence="2">
    <location>
        <begin position="423"/>
        <end position="446"/>
    </location>
</feature>
<name>A0A5Q5BT18_MYCSS</name>